<evidence type="ECO:0000256" key="6">
    <source>
        <dbReference type="ARBA" id="ARBA00023170"/>
    </source>
</evidence>
<feature type="transmembrane region" description="Helical" evidence="8">
    <location>
        <begin position="26"/>
        <end position="46"/>
    </location>
</feature>
<keyword evidence="7" id="KW-0807">Transducer</keyword>
<feature type="domain" description="G-protein coupled receptors family 1 profile" evidence="9">
    <location>
        <begin position="1"/>
        <end position="223"/>
    </location>
</feature>
<dbReference type="Gene3D" id="1.20.1070.10">
    <property type="entry name" value="Rhodopsin 7-helix transmembrane proteins"/>
    <property type="match status" value="1"/>
</dbReference>
<dbReference type="InterPro" id="IPR017452">
    <property type="entry name" value="GPCR_Rhodpsn_7TM"/>
</dbReference>
<dbReference type="EMBL" id="MU825895">
    <property type="protein sequence ID" value="KAJ7383727.1"/>
    <property type="molecule type" value="Genomic_DNA"/>
</dbReference>
<comment type="subcellular location">
    <subcellularLocation>
        <location evidence="1">Membrane</location>
        <topology evidence="1">Multi-pass membrane protein</topology>
    </subcellularLocation>
</comment>
<sequence>MPLASAVFITGRRSYSDALCEIQGFVDVFVTYSTPATMGLTAFNRYMRIVKTNNYNKIFSPRRSKIWLSSVWLALALYLLIGRVTNWNRFEFDPGYAVCSVGFTSTESKIIHYCLMFGLLFILPFAIAFFSYYKVFAKIRQHKLDVTPSLELKANNRAGRISVQEINVSRTLSYVVAGFLLCWIPMWALLFWKRFSPDTAPRVVQLLVILLLFLSSTINPFIYAATNRVFRGEFYKILCWWKVRRIEPIAVAEYNSGRSAVTQGDRTGSRVTKQTHA</sequence>
<dbReference type="SUPFAM" id="SSF81321">
    <property type="entry name" value="Family A G protein-coupled receptor-like"/>
    <property type="match status" value="1"/>
</dbReference>
<feature type="transmembrane region" description="Helical" evidence="8">
    <location>
        <begin position="66"/>
        <end position="84"/>
    </location>
</feature>
<feature type="transmembrane region" description="Helical" evidence="8">
    <location>
        <begin position="172"/>
        <end position="192"/>
    </location>
</feature>
<dbReference type="PANTHER" id="PTHR24240">
    <property type="entry name" value="OPSIN"/>
    <property type="match status" value="1"/>
</dbReference>
<dbReference type="Pfam" id="PF00001">
    <property type="entry name" value="7tm_1"/>
    <property type="match status" value="1"/>
</dbReference>
<keyword evidence="5 8" id="KW-0472">Membrane</keyword>
<evidence type="ECO:0000256" key="2">
    <source>
        <dbReference type="ARBA" id="ARBA00022692"/>
    </source>
</evidence>
<keyword evidence="4" id="KW-0297">G-protein coupled receptor</keyword>
<keyword evidence="2 8" id="KW-0812">Transmembrane</keyword>
<evidence type="ECO:0000256" key="3">
    <source>
        <dbReference type="ARBA" id="ARBA00022989"/>
    </source>
</evidence>
<dbReference type="InterPro" id="IPR000276">
    <property type="entry name" value="GPCR_Rhodpsn"/>
</dbReference>
<keyword evidence="11" id="KW-1185">Reference proteome</keyword>
<dbReference type="InterPro" id="IPR050125">
    <property type="entry name" value="GPCR_opsins"/>
</dbReference>
<dbReference type="CDD" id="cd00637">
    <property type="entry name" value="7tm_classA_rhodopsin-like"/>
    <property type="match status" value="1"/>
</dbReference>
<comment type="caution">
    <text evidence="10">The sequence shown here is derived from an EMBL/GenBank/DDBJ whole genome shotgun (WGS) entry which is preliminary data.</text>
</comment>
<evidence type="ECO:0000256" key="8">
    <source>
        <dbReference type="SAM" id="Phobius"/>
    </source>
</evidence>
<protein>
    <recommendedName>
        <fullName evidence="9">G-protein coupled receptors family 1 profile domain-containing protein</fullName>
    </recommendedName>
</protein>
<evidence type="ECO:0000313" key="10">
    <source>
        <dbReference type="EMBL" id="KAJ7383727.1"/>
    </source>
</evidence>
<evidence type="ECO:0000259" key="9">
    <source>
        <dbReference type="PROSITE" id="PS50262"/>
    </source>
</evidence>
<keyword evidence="3 8" id="KW-1133">Transmembrane helix</keyword>
<feature type="transmembrane region" description="Helical" evidence="8">
    <location>
        <begin position="204"/>
        <end position="226"/>
    </location>
</feature>
<accession>A0A9X0D1I6</accession>
<evidence type="ECO:0000256" key="1">
    <source>
        <dbReference type="ARBA" id="ARBA00004141"/>
    </source>
</evidence>
<dbReference type="GO" id="GO:0016020">
    <property type="term" value="C:membrane"/>
    <property type="evidence" value="ECO:0007669"/>
    <property type="project" value="UniProtKB-SubCell"/>
</dbReference>
<feature type="transmembrane region" description="Helical" evidence="8">
    <location>
        <begin position="110"/>
        <end position="133"/>
    </location>
</feature>
<dbReference type="GO" id="GO:0004930">
    <property type="term" value="F:G protein-coupled receptor activity"/>
    <property type="evidence" value="ECO:0007669"/>
    <property type="project" value="UniProtKB-KW"/>
</dbReference>
<dbReference type="OrthoDB" id="10044919at2759"/>
<dbReference type="Proteomes" id="UP001163046">
    <property type="component" value="Unassembled WGS sequence"/>
</dbReference>
<evidence type="ECO:0000256" key="7">
    <source>
        <dbReference type="ARBA" id="ARBA00023224"/>
    </source>
</evidence>
<reference evidence="10" key="1">
    <citation type="submission" date="2023-01" db="EMBL/GenBank/DDBJ databases">
        <title>Genome assembly of the deep-sea coral Lophelia pertusa.</title>
        <authorList>
            <person name="Herrera S."/>
            <person name="Cordes E."/>
        </authorList>
    </citation>
    <scope>NUCLEOTIDE SEQUENCE</scope>
    <source>
        <strain evidence="10">USNM1676648</strain>
        <tissue evidence="10">Polyp</tissue>
    </source>
</reference>
<evidence type="ECO:0000256" key="4">
    <source>
        <dbReference type="ARBA" id="ARBA00023040"/>
    </source>
</evidence>
<proteinExistence type="predicted"/>
<keyword evidence="6" id="KW-0675">Receptor</keyword>
<dbReference type="PRINTS" id="PR00237">
    <property type="entry name" value="GPCRRHODOPSN"/>
</dbReference>
<evidence type="ECO:0000256" key="5">
    <source>
        <dbReference type="ARBA" id="ARBA00023136"/>
    </source>
</evidence>
<organism evidence="10 11">
    <name type="scientific">Desmophyllum pertusum</name>
    <dbReference type="NCBI Taxonomy" id="174260"/>
    <lineage>
        <taxon>Eukaryota</taxon>
        <taxon>Metazoa</taxon>
        <taxon>Cnidaria</taxon>
        <taxon>Anthozoa</taxon>
        <taxon>Hexacorallia</taxon>
        <taxon>Scleractinia</taxon>
        <taxon>Caryophylliina</taxon>
        <taxon>Caryophylliidae</taxon>
        <taxon>Desmophyllum</taxon>
    </lineage>
</organism>
<dbReference type="AlphaFoldDB" id="A0A9X0D1I6"/>
<name>A0A9X0D1I6_9CNID</name>
<evidence type="ECO:0000313" key="11">
    <source>
        <dbReference type="Proteomes" id="UP001163046"/>
    </source>
</evidence>
<gene>
    <name evidence="10" type="ORF">OS493_026258</name>
</gene>
<dbReference type="PROSITE" id="PS50262">
    <property type="entry name" value="G_PROTEIN_RECEP_F1_2"/>
    <property type="match status" value="1"/>
</dbReference>